<evidence type="ECO:0000256" key="1">
    <source>
        <dbReference type="SAM" id="Phobius"/>
    </source>
</evidence>
<keyword evidence="1" id="KW-0812">Transmembrane</keyword>
<evidence type="ECO:0000313" key="3">
    <source>
        <dbReference type="Proteomes" id="UP000001877"/>
    </source>
</evidence>
<dbReference type="AlphaFoldDB" id="C0Z6N0"/>
<proteinExistence type="predicted"/>
<dbReference type="EMBL" id="AP008955">
    <property type="protein sequence ID" value="BAH46229.1"/>
    <property type="molecule type" value="Genomic_DNA"/>
</dbReference>
<dbReference type="KEGG" id="bbe:BBR47_52520"/>
<accession>C0Z6N0</accession>
<keyword evidence="1" id="KW-0472">Membrane</keyword>
<dbReference type="STRING" id="358681.BBR47_52520"/>
<name>C0Z6N0_BREBN</name>
<dbReference type="HOGENOM" id="CLU_3150204_0_0_9"/>
<gene>
    <name evidence="2" type="ordered locus">BBR47_52520</name>
</gene>
<reference evidence="2 3" key="1">
    <citation type="submission" date="2005-03" db="EMBL/GenBank/DDBJ databases">
        <title>Brevibacillus brevis strain 47, complete genome.</title>
        <authorList>
            <person name="Hosoyama A."/>
            <person name="Yamada R."/>
            <person name="Hongo Y."/>
            <person name="Terui Y."/>
            <person name="Ankai A."/>
            <person name="Masuyama W."/>
            <person name="Sekiguchi M."/>
            <person name="Takeda T."/>
            <person name="Asano K."/>
            <person name="Ohji S."/>
            <person name="Ichikawa N."/>
            <person name="Narita S."/>
            <person name="Aoki N."/>
            <person name="Miura H."/>
            <person name="Matsushita S."/>
            <person name="Sekigawa T."/>
            <person name="Yamagata H."/>
            <person name="Yoshikawa H."/>
            <person name="Udaka S."/>
            <person name="Tanikawa S."/>
            <person name="Fujita N."/>
        </authorList>
    </citation>
    <scope>NUCLEOTIDE SEQUENCE [LARGE SCALE GENOMIC DNA]</scope>
    <source>
        <strain evidence="3">47 / JCM 6285 / NBRC 100599</strain>
    </source>
</reference>
<feature type="transmembrane region" description="Helical" evidence="1">
    <location>
        <begin position="12"/>
        <end position="45"/>
    </location>
</feature>
<keyword evidence="1" id="KW-1133">Transmembrane helix</keyword>
<dbReference type="Proteomes" id="UP000001877">
    <property type="component" value="Chromosome"/>
</dbReference>
<evidence type="ECO:0000313" key="2">
    <source>
        <dbReference type="EMBL" id="BAH46229.1"/>
    </source>
</evidence>
<protein>
    <submittedName>
        <fullName evidence="2">Uncharacterized protein</fullName>
    </submittedName>
</protein>
<sequence>MAKTSGLLSLLLWILFIQVTISFGLLLLGALGLAAVSLVSAILGISIV</sequence>
<keyword evidence="3" id="KW-1185">Reference proteome</keyword>
<organism evidence="2 3">
    <name type="scientific">Brevibacillus brevis (strain 47 / JCM 6285 / NBRC 100599)</name>
    <dbReference type="NCBI Taxonomy" id="358681"/>
    <lineage>
        <taxon>Bacteria</taxon>
        <taxon>Bacillati</taxon>
        <taxon>Bacillota</taxon>
        <taxon>Bacilli</taxon>
        <taxon>Bacillales</taxon>
        <taxon>Paenibacillaceae</taxon>
        <taxon>Brevibacillus</taxon>
    </lineage>
</organism>